<name>A0A841JCS8_9SPHI</name>
<reference evidence="1 2" key="1">
    <citation type="submission" date="2020-08" db="EMBL/GenBank/DDBJ databases">
        <title>Genomic Encyclopedia of Type Strains, Phase IV (KMG-V): Genome sequencing to study the core and pangenomes of soil and plant-associated prokaryotes.</title>
        <authorList>
            <person name="Whitman W."/>
        </authorList>
    </citation>
    <scope>NUCLEOTIDE SEQUENCE [LARGE SCALE GENOMIC DNA]</scope>
    <source>
        <strain evidence="1 2">MP601</strain>
    </source>
</reference>
<dbReference type="AlphaFoldDB" id="A0A841JCS8"/>
<organism evidence="1 2">
    <name type="scientific">Mucilaginibacter lappiensis</name>
    <dbReference type="NCBI Taxonomy" id="354630"/>
    <lineage>
        <taxon>Bacteria</taxon>
        <taxon>Pseudomonadati</taxon>
        <taxon>Bacteroidota</taxon>
        <taxon>Sphingobacteriia</taxon>
        <taxon>Sphingobacteriales</taxon>
        <taxon>Sphingobacteriaceae</taxon>
        <taxon>Mucilaginibacter</taxon>
    </lineage>
</organism>
<accession>A0A841JCS8</accession>
<proteinExistence type="predicted"/>
<dbReference type="Proteomes" id="UP000548326">
    <property type="component" value="Unassembled WGS sequence"/>
</dbReference>
<comment type="caution">
    <text evidence="1">The sequence shown here is derived from an EMBL/GenBank/DDBJ whole genome shotgun (WGS) entry which is preliminary data.</text>
</comment>
<gene>
    <name evidence="1" type="ORF">HDF22_001502</name>
</gene>
<protein>
    <submittedName>
        <fullName evidence="1">Uncharacterized protein</fullName>
    </submittedName>
</protein>
<dbReference type="RefSeq" id="WP_183586624.1">
    <property type="nucleotide sequence ID" value="NZ_JACHCA010000003.1"/>
</dbReference>
<dbReference type="EMBL" id="JACHCA010000003">
    <property type="protein sequence ID" value="MBB6127396.1"/>
    <property type="molecule type" value="Genomic_DNA"/>
</dbReference>
<sequence>MRISFPKKMFQQFYACPLDQLEEELSRSSIRMKLQDGPKTDEDRAHYQNELDRMSVLKYINQLRKGKLSREDFGLKVQLVDNGE</sequence>
<evidence type="ECO:0000313" key="1">
    <source>
        <dbReference type="EMBL" id="MBB6127396.1"/>
    </source>
</evidence>
<evidence type="ECO:0000313" key="2">
    <source>
        <dbReference type="Proteomes" id="UP000548326"/>
    </source>
</evidence>